<reference evidence="1" key="1">
    <citation type="submission" date="2020-04" db="EMBL/GenBank/DDBJ databases">
        <authorList>
            <person name="Chiriac C."/>
            <person name="Salcher M."/>
            <person name="Ghai R."/>
            <person name="Kavagutti S V."/>
        </authorList>
    </citation>
    <scope>NUCLEOTIDE SEQUENCE</scope>
</reference>
<gene>
    <name evidence="1" type="ORF">UFOVP55_73</name>
</gene>
<organism evidence="1">
    <name type="scientific">uncultured Caudovirales phage</name>
    <dbReference type="NCBI Taxonomy" id="2100421"/>
    <lineage>
        <taxon>Viruses</taxon>
        <taxon>Duplodnaviria</taxon>
        <taxon>Heunggongvirae</taxon>
        <taxon>Uroviricota</taxon>
        <taxon>Caudoviricetes</taxon>
        <taxon>Peduoviridae</taxon>
        <taxon>Maltschvirus</taxon>
        <taxon>Maltschvirus maltsch</taxon>
    </lineage>
</organism>
<proteinExistence type="predicted"/>
<sequence>MASYNKFNIFTSDLVNGKHNFGANSFKVMLTNTAPVASNAVKADLTEITAGNGYTAGGTATTMTTSTTTGTAKVTASDVVFTAAAGAIGPARYAVVYNATTSGNPLISWWDYGSSITLNDTETLTVDFDNTNGIFTVV</sequence>
<dbReference type="EMBL" id="LR796185">
    <property type="protein sequence ID" value="CAB4125182.1"/>
    <property type="molecule type" value="Genomic_DNA"/>
</dbReference>
<name>A0A6J5KV21_9CAUD</name>
<accession>A0A6J5KV21</accession>
<evidence type="ECO:0000313" key="1">
    <source>
        <dbReference type="EMBL" id="CAB4125182.1"/>
    </source>
</evidence>
<protein>
    <submittedName>
        <fullName evidence="1">Uncharacterized protein</fullName>
    </submittedName>
</protein>